<feature type="domain" description="TFIIS-type" evidence="11">
    <location>
        <begin position="80"/>
        <end position="119"/>
    </location>
</feature>
<evidence type="ECO:0000256" key="10">
    <source>
        <dbReference type="PIRSR" id="PIRSR005586-2"/>
    </source>
</evidence>
<evidence type="ECO:0000256" key="2">
    <source>
        <dbReference type="ARBA" id="ARBA00022478"/>
    </source>
</evidence>
<dbReference type="GO" id="GO:0003899">
    <property type="term" value="F:DNA-directed RNA polymerase activity"/>
    <property type="evidence" value="ECO:0007669"/>
    <property type="project" value="InterPro"/>
</dbReference>
<keyword evidence="7 8" id="KW-0539">Nucleus</keyword>
<feature type="binding site" evidence="9">
    <location>
        <position position="10"/>
    </location>
    <ligand>
        <name>Zn(2+)</name>
        <dbReference type="ChEBI" id="CHEBI:29105"/>
        <label>1</label>
    </ligand>
</feature>
<dbReference type="Pfam" id="PF01096">
    <property type="entry name" value="Zn_ribbon_TFIIS"/>
    <property type="match status" value="1"/>
</dbReference>
<feature type="binding site" evidence="9">
    <location>
        <position position="33"/>
    </location>
    <ligand>
        <name>Zn(2+)</name>
        <dbReference type="ChEBI" id="CHEBI:29105"/>
        <label>1</label>
    </ligand>
</feature>
<proteinExistence type="inferred from homology"/>
<evidence type="ECO:0000313" key="13">
    <source>
        <dbReference type="Proteomes" id="UP000829364"/>
    </source>
</evidence>
<evidence type="ECO:0000256" key="5">
    <source>
        <dbReference type="ARBA" id="ARBA00022833"/>
    </source>
</evidence>
<dbReference type="PROSITE" id="PS01030">
    <property type="entry name" value="RNA_POL_M_15KD"/>
    <property type="match status" value="1"/>
</dbReference>
<dbReference type="GO" id="GO:0008270">
    <property type="term" value="F:zinc ion binding"/>
    <property type="evidence" value="ECO:0007669"/>
    <property type="project" value="UniProtKB-KW"/>
</dbReference>
<dbReference type="SMART" id="SM00440">
    <property type="entry name" value="ZnF_C2C2"/>
    <property type="match status" value="1"/>
</dbReference>
<dbReference type="Proteomes" id="UP000829364">
    <property type="component" value="Chromosome 7"/>
</dbReference>
<dbReference type="InterPro" id="IPR012164">
    <property type="entry name" value="Rpa12/Rpb9/Rpc10/TFS"/>
</dbReference>
<sequence length="133" mass="14640">MAAIGSLVFCTDCGNLLPATKGTEKNFLKCECCGAWNKDTGSKTILTKSKPSDFPSFLRQKLQSSVQAVERHNIQTESVVQERCPKCGRDEVKYTSVQLRSADEGSTIIFTCDCGHSYVSVVQIHWTTLLTSV</sequence>
<dbReference type="SUPFAM" id="SSF57783">
    <property type="entry name" value="Zinc beta-ribbon"/>
    <property type="match status" value="1"/>
</dbReference>
<evidence type="ECO:0000256" key="8">
    <source>
        <dbReference type="PIRNR" id="PIRNR005586"/>
    </source>
</evidence>
<gene>
    <name evidence="12" type="primary">RPA12</name>
    <name evidence="12" type="ORF">JDV02_007540</name>
</gene>
<keyword evidence="4 10" id="KW-0863">Zinc-finger</keyword>
<evidence type="ECO:0000256" key="1">
    <source>
        <dbReference type="ARBA" id="ARBA00004604"/>
    </source>
</evidence>
<evidence type="ECO:0000256" key="6">
    <source>
        <dbReference type="ARBA" id="ARBA00023163"/>
    </source>
</evidence>
<dbReference type="PANTHER" id="PTHR11239">
    <property type="entry name" value="DNA-DIRECTED RNA POLYMERASE"/>
    <property type="match status" value="1"/>
</dbReference>
<dbReference type="GeneID" id="72069488"/>
<dbReference type="InterPro" id="IPR034004">
    <property type="entry name" value="Zn_ribbon_RPA12_C"/>
</dbReference>
<evidence type="ECO:0000256" key="7">
    <source>
        <dbReference type="ARBA" id="ARBA00023242"/>
    </source>
</evidence>
<dbReference type="GO" id="GO:0006363">
    <property type="term" value="P:termination of RNA polymerase I transcription"/>
    <property type="evidence" value="ECO:0007669"/>
    <property type="project" value="TreeGrafter"/>
</dbReference>
<name>A0A9Q8VCE8_9HYPO</name>
<keyword evidence="3 9" id="KW-0479">Metal-binding</keyword>
<evidence type="ECO:0000256" key="3">
    <source>
        <dbReference type="ARBA" id="ARBA00022723"/>
    </source>
</evidence>
<keyword evidence="2 8" id="KW-0240">DNA-directed RNA polymerase</keyword>
<comment type="similarity">
    <text evidence="8">Belongs to the archaeal rpoM/eukaryotic RPA12/RPB9/RPC11 RNA polymerase family.</text>
</comment>
<dbReference type="PROSITE" id="PS51133">
    <property type="entry name" value="ZF_TFIIS_2"/>
    <property type="match status" value="1"/>
</dbReference>
<protein>
    <recommendedName>
        <fullName evidence="8">DNA-directed RNA polymerase subunit</fullName>
    </recommendedName>
</protein>
<feature type="binding site" evidence="9">
    <location>
        <position position="87"/>
    </location>
    <ligand>
        <name>Zn(2+)</name>
        <dbReference type="ChEBI" id="CHEBI:29105"/>
        <label>2</label>
    </ligand>
</feature>
<feature type="zinc finger region" description="C4-type" evidence="10">
    <location>
        <begin position="10"/>
        <end position="33"/>
    </location>
</feature>
<feature type="binding site" evidence="9">
    <location>
        <position position="112"/>
    </location>
    <ligand>
        <name>Zn(2+)</name>
        <dbReference type="ChEBI" id="CHEBI:29105"/>
        <label>2</label>
    </ligand>
</feature>
<dbReference type="Gene3D" id="2.20.25.10">
    <property type="match status" value="1"/>
</dbReference>
<reference evidence="12" key="1">
    <citation type="submission" date="2021-11" db="EMBL/GenBank/DDBJ databases">
        <title>Purpureocillium_takamizusanense_genome.</title>
        <authorList>
            <person name="Nguyen N.-H."/>
        </authorList>
    </citation>
    <scope>NUCLEOTIDE SEQUENCE</scope>
    <source>
        <strain evidence="12">PT3</strain>
    </source>
</reference>
<evidence type="ECO:0000256" key="4">
    <source>
        <dbReference type="ARBA" id="ARBA00022771"/>
    </source>
</evidence>
<dbReference type="OrthoDB" id="10056816at2759"/>
<accession>A0A9Q8VCE8</accession>
<dbReference type="InterPro" id="IPR001222">
    <property type="entry name" value="Znf_TFIIS"/>
</dbReference>
<keyword evidence="13" id="KW-1185">Reference proteome</keyword>
<evidence type="ECO:0000256" key="9">
    <source>
        <dbReference type="PIRSR" id="PIRSR005586-1"/>
    </source>
</evidence>
<keyword evidence="6 8" id="KW-0804">Transcription</keyword>
<dbReference type="GO" id="GO:0005736">
    <property type="term" value="C:RNA polymerase I complex"/>
    <property type="evidence" value="ECO:0007669"/>
    <property type="project" value="TreeGrafter"/>
</dbReference>
<evidence type="ECO:0000313" key="12">
    <source>
        <dbReference type="EMBL" id="UNI21560.1"/>
    </source>
</evidence>
<dbReference type="GO" id="GO:0003676">
    <property type="term" value="F:nucleic acid binding"/>
    <property type="evidence" value="ECO:0007669"/>
    <property type="project" value="InterPro"/>
</dbReference>
<dbReference type="PIRSF" id="PIRSF005586">
    <property type="entry name" value="RNApol_RpoM"/>
    <property type="match status" value="1"/>
</dbReference>
<dbReference type="InterPro" id="IPR019761">
    <property type="entry name" value="DNA-dir_RNA_pol-M_15_CS"/>
</dbReference>
<dbReference type="AlphaFoldDB" id="A0A9Q8VCE8"/>
<comment type="function">
    <text evidence="8">DNA-dependent RNA polymerase catalyzes the transcription of DNA into RNA using the four ribonucleoside triphosphates as substrates.</text>
</comment>
<comment type="subcellular location">
    <subcellularLocation>
        <location evidence="1">Nucleus</location>
        <location evidence="1">Nucleolus</location>
    </subcellularLocation>
</comment>
<dbReference type="CDD" id="cd10507">
    <property type="entry name" value="Zn-ribbon_RPA12"/>
    <property type="match status" value="1"/>
</dbReference>
<dbReference type="RefSeq" id="XP_047845041.1">
    <property type="nucleotide sequence ID" value="XM_047989042.1"/>
</dbReference>
<keyword evidence="5 9" id="KW-0862">Zinc</keyword>
<feature type="binding site" evidence="9">
    <location>
        <position position="30"/>
    </location>
    <ligand>
        <name>Zn(2+)</name>
        <dbReference type="ChEBI" id="CHEBI:29105"/>
        <label>1</label>
    </ligand>
</feature>
<feature type="binding site" evidence="9">
    <location>
        <position position="84"/>
    </location>
    <ligand>
        <name>Zn(2+)</name>
        <dbReference type="ChEBI" id="CHEBI:29105"/>
        <label>2</label>
    </ligand>
</feature>
<dbReference type="EMBL" id="CP086360">
    <property type="protein sequence ID" value="UNI21560.1"/>
    <property type="molecule type" value="Genomic_DNA"/>
</dbReference>
<dbReference type="PANTHER" id="PTHR11239:SF14">
    <property type="entry name" value="DNA-DIRECTED RNA POLYMERASE I SUBUNIT RPA12"/>
    <property type="match status" value="1"/>
</dbReference>
<feature type="binding site" evidence="9">
    <location>
        <position position="13"/>
    </location>
    <ligand>
        <name>Zn(2+)</name>
        <dbReference type="ChEBI" id="CHEBI:29105"/>
        <label>1</label>
    </ligand>
</feature>
<feature type="binding site" evidence="9">
    <location>
        <position position="114"/>
    </location>
    <ligand>
        <name>Zn(2+)</name>
        <dbReference type="ChEBI" id="CHEBI:29105"/>
        <label>2</label>
    </ligand>
</feature>
<evidence type="ECO:0000259" key="11">
    <source>
        <dbReference type="PROSITE" id="PS51133"/>
    </source>
</evidence>
<organism evidence="12 13">
    <name type="scientific">Purpureocillium takamizusanense</name>
    <dbReference type="NCBI Taxonomy" id="2060973"/>
    <lineage>
        <taxon>Eukaryota</taxon>
        <taxon>Fungi</taxon>
        <taxon>Dikarya</taxon>
        <taxon>Ascomycota</taxon>
        <taxon>Pezizomycotina</taxon>
        <taxon>Sordariomycetes</taxon>
        <taxon>Hypocreomycetidae</taxon>
        <taxon>Hypocreales</taxon>
        <taxon>Ophiocordycipitaceae</taxon>
        <taxon>Purpureocillium</taxon>
    </lineage>
</organism>